<reference evidence="2" key="1">
    <citation type="journal article" date="2024" name="Proc. Natl. Acad. Sci. U.S.A.">
        <title>Extraordinary preservation of gene collinearity over three hundred million years revealed in homosporous lycophytes.</title>
        <authorList>
            <person name="Li C."/>
            <person name="Wickell D."/>
            <person name="Kuo L.Y."/>
            <person name="Chen X."/>
            <person name="Nie B."/>
            <person name="Liao X."/>
            <person name="Peng D."/>
            <person name="Ji J."/>
            <person name="Jenkins J."/>
            <person name="Williams M."/>
            <person name="Shu S."/>
            <person name="Plott C."/>
            <person name="Barry K."/>
            <person name="Rajasekar S."/>
            <person name="Grimwood J."/>
            <person name="Han X."/>
            <person name="Sun S."/>
            <person name="Hou Z."/>
            <person name="He W."/>
            <person name="Dai G."/>
            <person name="Sun C."/>
            <person name="Schmutz J."/>
            <person name="Leebens-Mack J.H."/>
            <person name="Li F.W."/>
            <person name="Wang L."/>
        </authorList>
    </citation>
    <scope>NUCLEOTIDE SEQUENCE [LARGE SCALE GENOMIC DNA]</scope>
    <source>
        <strain evidence="2">cv. PW_Plant_1</strain>
    </source>
</reference>
<name>A0ACC2DPK6_DIPCM</name>
<organism evidence="1 2">
    <name type="scientific">Diphasiastrum complanatum</name>
    <name type="common">Issler's clubmoss</name>
    <name type="synonym">Lycopodium complanatum</name>
    <dbReference type="NCBI Taxonomy" id="34168"/>
    <lineage>
        <taxon>Eukaryota</taxon>
        <taxon>Viridiplantae</taxon>
        <taxon>Streptophyta</taxon>
        <taxon>Embryophyta</taxon>
        <taxon>Tracheophyta</taxon>
        <taxon>Lycopodiopsida</taxon>
        <taxon>Lycopodiales</taxon>
        <taxon>Lycopodiaceae</taxon>
        <taxon>Lycopodioideae</taxon>
        <taxon>Diphasiastrum</taxon>
    </lineage>
</organism>
<comment type="caution">
    <text evidence="1">The sequence shown here is derived from an EMBL/GenBank/DDBJ whole genome shotgun (WGS) entry which is preliminary data.</text>
</comment>
<sequence length="318" mass="35200">MALEAAADCKNAFDPDSKIADCGKGGVSDQLESQEKLISSGKEIVESKACIVGKQDNKYVCETHGKRFSSRQYMNVHLTNCGMQPLPKLKRGRKSIAAADLSLKDGQTRGIKDHFLENKLDLPKKKRRHAKTTGSGTEIILASKRGRKPHFTNSISSEIAGQDCVVEQYDDGYVCETHGLKYGSRHTINVHLMHCGMEPLPKLKRGRKSSTTPSESKRRRYEPSRSQEIAIATGTDMNEKSYNRSSPSASGCVSPPERLDAGLDSMPCSNLCIQKVDDFKKRKDNDSTPSFYLLTPKLEEAEAVKGNIIKMLMEVSRS</sequence>
<gene>
    <name evidence="1" type="ORF">O6H91_05G075600</name>
</gene>
<protein>
    <submittedName>
        <fullName evidence="1">Uncharacterized protein</fullName>
    </submittedName>
</protein>
<proteinExistence type="predicted"/>
<evidence type="ECO:0000313" key="1">
    <source>
        <dbReference type="EMBL" id="KAJ7556243.1"/>
    </source>
</evidence>
<evidence type="ECO:0000313" key="2">
    <source>
        <dbReference type="Proteomes" id="UP001162992"/>
    </source>
</evidence>
<accession>A0ACC2DPK6</accession>
<dbReference type="EMBL" id="CM055096">
    <property type="protein sequence ID" value="KAJ7556243.1"/>
    <property type="molecule type" value="Genomic_DNA"/>
</dbReference>
<dbReference type="Proteomes" id="UP001162992">
    <property type="component" value="Chromosome 5"/>
</dbReference>
<keyword evidence="2" id="KW-1185">Reference proteome</keyword>